<dbReference type="GO" id="GO:0005524">
    <property type="term" value="F:ATP binding"/>
    <property type="evidence" value="ECO:0007669"/>
    <property type="project" value="UniProtKB-UniRule"/>
</dbReference>
<dbReference type="GO" id="GO:0003919">
    <property type="term" value="F:FMN adenylyltransferase activity"/>
    <property type="evidence" value="ECO:0007669"/>
    <property type="project" value="UniProtKB-UniRule"/>
</dbReference>
<dbReference type="NCBIfam" id="TIGR00083">
    <property type="entry name" value="ribF"/>
    <property type="match status" value="1"/>
</dbReference>
<dbReference type="AlphaFoldDB" id="A0A917RXT3"/>
<evidence type="ECO:0000256" key="2">
    <source>
        <dbReference type="ARBA" id="ARBA00004726"/>
    </source>
</evidence>
<dbReference type="SUPFAM" id="SSF82114">
    <property type="entry name" value="Riboflavin kinase-like"/>
    <property type="match status" value="1"/>
</dbReference>
<dbReference type="InterPro" id="IPR002606">
    <property type="entry name" value="Riboflavin_kinase_bac"/>
</dbReference>
<dbReference type="PANTHER" id="PTHR22749:SF6">
    <property type="entry name" value="RIBOFLAVIN KINASE"/>
    <property type="match status" value="1"/>
</dbReference>
<dbReference type="Proteomes" id="UP000654670">
    <property type="component" value="Unassembled WGS sequence"/>
</dbReference>
<keyword evidence="6 15" id="KW-0808">Transferase</keyword>
<comment type="catalytic activity">
    <reaction evidence="13 15">
        <text>riboflavin + ATP = FMN + ADP + H(+)</text>
        <dbReference type="Rhea" id="RHEA:14357"/>
        <dbReference type="ChEBI" id="CHEBI:15378"/>
        <dbReference type="ChEBI" id="CHEBI:30616"/>
        <dbReference type="ChEBI" id="CHEBI:57986"/>
        <dbReference type="ChEBI" id="CHEBI:58210"/>
        <dbReference type="ChEBI" id="CHEBI:456216"/>
        <dbReference type="EC" id="2.7.1.26"/>
    </reaction>
</comment>
<dbReference type="PANTHER" id="PTHR22749">
    <property type="entry name" value="RIBOFLAVIN KINASE/FMN ADENYLYLTRANSFERASE"/>
    <property type="match status" value="1"/>
</dbReference>
<evidence type="ECO:0000256" key="6">
    <source>
        <dbReference type="ARBA" id="ARBA00022679"/>
    </source>
</evidence>
<evidence type="ECO:0000313" key="17">
    <source>
        <dbReference type="EMBL" id="GGL43809.1"/>
    </source>
</evidence>
<dbReference type="Gene3D" id="2.40.30.30">
    <property type="entry name" value="Riboflavin kinase-like"/>
    <property type="match status" value="1"/>
</dbReference>
<comment type="caution">
    <text evidence="17">The sequence shown here is derived from an EMBL/GenBank/DDBJ whole genome shotgun (WGS) entry which is preliminary data.</text>
</comment>
<evidence type="ECO:0000256" key="12">
    <source>
        <dbReference type="ARBA" id="ARBA00023268"/>
    </source>
</evidence>
<dbReference type="GO" id="GO:0009231">
    <property type="term" value="P:riboflavin biosynthetic process"/>
    <property type="evidence" value="ECO:0007669"/>
    <property type="project" value="InterPro"/>
</dbReference>
<protein>
    <recommendedName>
        <fullName evidence="15">Riboflavin biosynthesis protein</fullName>
    </recommendedName>
    <domain>
        <recommendedName>
            <fullName evidence="15">Riboflavin kinase</fullName>
            <ecNumber evidence="15">2.7.1.26</ecNumber>
        </recommendedName>
        <alternativeName>
            <fullName evidence="15">Flavokinase</fullName>
        </alternativeName>
    </domain>
    <domain>
        <recommendedName>
            <fullName evidence="15">FMN adenylyltransferase</fullName>
            <ecNumber evidence="15">2.7.7.2</ecNumber>
        </recommendedName>
        <alternativeName>
            <fullName evidence="15">FAD pyrophosphorylase</fullName>
        </alternativeName>
        <alternativeName>
            <fullName evidence="15">FAD synthase</fullName>
        </alternativeName>
    </domain>
</protein>
<keyword evidence="5 15" id="KW-0288">FMN</keyword>
<dbReference type="SUPFAM" id="SSF52374">
    <property type="entry name" value="Nucleotidylyl transferase"/>
    <property type="match status" value="1"/>
</dbReference>
<reference evidence="17" key="2">
    <citation type="submission" date="2020-09" db="EMBL/GenBank/DDBJ databases">
        <authorList>
            <person name="Sun Q."/>
            <person name="Ohkuma M."/>
        </authorList>
    </citation>
    <scope>NUCLEOTIDE SEQUENCE</scope>
    <source>
        <strain evidence="17">JCM 15325</strain>
    </source>
</reference>
<dbReference type="NCBIfam" id="NF004160">
    <property type="entry name" value="PRK05627.1-3"/>
    <property type="match status" value="1"/>
</dbReference>
<evidence type="ECO:0000256" key="15">
    <source>
        <dbReference type="PIRNR" id="PIRNR004491"/>
    </source>
</evidence>
<dbReference type="FunFam" id="2.40.30.30:FF:000003">
    <property type="entry name" value="Riboflavin biosynthesis protein"/>
    <property type="match status" value="1"/>
</dbReference>
<comment type="function">
    <text evidence="1">Catalyzes the phosphorylation of riboflavin to FMN followed by the adenylation of FMN to FAD.</text>
</comment>
<keyword evidence="4 15" id="KW-0285">Flavoprotein</keyword>
<evidence type="ECO:0000256" key="10">
    <source>
        <dbReference type="ARBA" id="ARBA00022827"/>
    </source>
</evidence>
<keyword evidence="18" id="KW-1185">Reference proteome</keyword>
<keyword evidence="8 15" id="KW-0547">Nucleotide-binding</keyword>
<evidence type="ECO:0000256" key="4">
    <source>
        <dbReference type="ARBA" id="ARBA00022630"/>
    </source>
</evidence>
<dbReference type="GO" id="GO:0006747">
    <property type="term" value="P:FAD biosynthetic process"/>
    <property type="evidence" value="ECO:0007669"/>
    <property type="project" value="UniProtKB-UniRule"/>
</dbReference>
<evidence type="ECO:0000259" key="16">
    <source>
        <dbReference type="SMART" id="SM00904"/>
    </source>
</evidence>
<comment type="similarity">
    <text evidence="15">Belongs to the ribF family.</text>
</comment>
<evidence type="ECO:0000313" key="18">
    <source>
        <dbReference type="Proteomes" id="UP000654670"/>
    </source>
</evidence>
<comment type="pathway">
    <text evidence="3 15">Cofactor biosynthesis; FMN biosynthesis; FMN from riboflavin (ATP route): step 1/1.</text>
</comment>
<dbReference type="InterPro" id="IPR023465">
    <property type="entry name" value="Riboflavin_kinase_dom_sf"/>
</dbReference>
<dbReference type="SMART" id="SM00904">
    <property type="entry name" value="Flavokinase"/>
    <property type="match status" value="1"/>
</dbReference>
<proteinExistence type="inferred from homology"/>
<evidence type="ECO:0000256" key="9">
    <source>
        <dbReference type="ARBA" id="ARBA00022777"/>
    </source>
</evidence>
<dbReference type="NCBIfam" id="NF004162">
    <property type="entry name" value="PRK05627.1-5"/>
    <property type="match status" value="1"/>
</dbReference>
<dbReference type="FunFam" id="3.40.50.620:FF:000021">
    <property type="entry name" value="Riboflavin biosynthesis protein"/>
    <property type="match status" value="1"/>
</dbReference>
<evidence type="ECO:0000256" key="14">
    <source>
        <dbReference type="ARBA" id="ARBA00049494"/>
    </source>
</evidence>
<accession>A0A917RXT3</accession>
<dbReference type="EC" id="2.7.1.26" evidence="15"/>
<comment type="catalytic activity">
    <reaction evidence="14 15">
        <text>FMN + ATP + H(+) = FAD + diphosphate</text>
        <dbReference type="Rhea" id="RHEA:17237"/>
        <dbReference type="ChEBI" id="CHEBI:15378"/>
        <dbReference type="ChEBI" id="CHEBI:30616"/>
        <dbReference type="ChEBI" id="CHEBI:33019"/>
        <dbReference type="ChEBI" id="CHEBI:57692"/>
        <dbReference type="ChEBI" id="CHEBI:58210"/>
        <dbReference type="EC" id="2.7.7.2"/>
    </reaction>
</comment>
<dbReference type="InterPro" id="IPR014729">
    <property type="entry name" value="Rossmann-like_a/b/a_fold"/>
</dbReference>
<dbReference type="Pfam" id="PF06574">
    <property type="entry name" value="FAD_syn"/>
    <property type="match status" value="1"/>
</dbReference>
<dbReference type="GO" id="GO:0008531">
    <property type="term" value="F:riboflavin kinase activity"/>
    <property type="evidence" value="ECO:0007669"/>
    <property type="project" value="UniProtKB-UniRule"/>
</dbReference>
<dbReference type="CDD" id="cd02064">
    <property type="entry name" value="FAD_synthetase_N"/>
    <property type="match status" value="1"/>
</dbReference>
<organism evidence="17 18">
    <name type="scientific">Sporolactobacillus putidus</name>
    <dbReference type="NCBI Taxonomy" id="492735"/>
    <lineage>
        <taxon>Bacteria</taxon>
        <taxon>Bacillati</taxon>
        <taxon>Bacillota</taxon>
        <taxon>Bacilli</taxon>
        <taxon>Bacillales</taxon>
        <taxon>Sporolactobacillaceae</taxon>
        <taxon>Sporolactobacillus</taxon>
    </lineage>
</organism>
<evidence type="ECO:0000256" key="5">
    <source>
        <dbReference type="ARBA" id="ARBA00022643"/>
    </source>
</evidence>
<gene>
    <name evidence="17" type="primary">ribC</name>
    <name evidence="17" type="ORF">GCM10007968_04630</name>
</gene>
<dbReference type="EC" id="2.7.7.2" evidence="15"/>
<dbReference type="RefSeq" id="WP_188801467.1">
    <property type="nucleotide sequence ID" value="NZ_BMOK01000002.1"/>
</dbReference>
<dbReference type="Pfam" id="PF01687">
    <property type="entry name" value="Flavokinase"/>
    <property type="match status" value="1"/>
</dbReference>
<dbReference type="InterPro" id="IPR015864">
    <property type="entry name" value="FAD_synthase"/>
</dbReference>
<dbReference type="PIRSF" id="PIRSF004491">
    <property type="entry name" value="FAD_Synth"/>
    <property type="match status" value="1"/>
</dbReference>
<dbReference type="EMBL" id="BMOK01000002">
    <property type="protein sequence ID" value="GGL43809.1"/>
    <property type="molecule type" value="Genomic_DNA"/>
</dbReference>
<evidence type="ECO:0000256" key="8">
    <source>
        <dbReference type="ARBA" id="ARBA00022741"/>
    </source>
</evidence>
<evidence type="ECO:0000256" key="7">
    <source>
        <dbReference type="ARBA" id="ARBA00022695"/>
    </source>
</evidence>
<name>A0A917RXT3_9BACL</name>
<reference evidence="17" key="1">
    <citation type="journal article" date="2014" name="Int. J. Syst. Evol. Microbiol.">
        <title>Complete genome sequence of Corynebacterium casei LMG S-19264T (=DSM 44701T), isolated from a smear-ripened cheese.</title>
        <authorList>
            <consortium name="US DOE Joint Genome Institute (JGI-PGF)"/>
            <person name="Walter F."/>
            <person name="Albersmeier A."/>
            <person name="Kalinowski J."/>
            <person name="Ruckert C."/>
        </authorList>
    </citation>
    <scope>NUCLEOTIDE SEQUENCE</scope>
    <source>
        <strain evidence="17">JCM 15325</strain>
    </source>
</reference>
<keyword evidence="9 15" id="KW-0418">Kinase</keyword>
<dbReference type="GO" id="GO:0009398">
    <property type="term" value="P:FMN biosynthetic process"/>
    <property type="evidence" value="ECO:0007669"/>
    <property type="project" value="UniProtKB-UniRule"/>
</dbReference>
<keyword evidence="7 15" id="KW-0548">Nucleotidyltransferase</keyword>
<sequence length="319" mass="35509">MERVFLEKIPFIEKINSNEKVIALGDFDGVHLGHQKVIQKAVEIAGEKGLASAVMTFYPHPSVVLKPSAKRVDFLTSLEMKAGLIEKLGVDILFFVRFDLALSQLSPQDFVDNYLIKLHAKHVVAGYDFTFGRMARGNMNNIDEYSRSMFSYTVVPKVEMFGEKVSTTHIRALVAKGAVDDAALLLGRPYRTTGVVGHGDKRGRTLGFPTANVESKDAFLLPPNGIYAVRLIVDGKAMAGACSIGTRPTFYDEMHAKTTVEVYVLNYSGNLYDKEVSIDWYKRLRAEKKFQSADALIAQMEKDKADTSGYFDSERAESK</sequence>
<evidence type="ECO:0000256" key="13">
    <source>
        <dbReference type="ARBA" id="ARBA00047880"/>
    </source>
</evidence>
<keyword evidence="12" id="KW-0511">Multifunctional enzyme</keyword>
<keyword evidence="11 15" id="KW-0067">ATP-binding</keyword>
<feature type="domain" description="Riboflavin kinase" evidence="16">
    <location>
        <begin position="185"/>
        <end position="312"/>
    </location>
</feature>
<comment type="pathway">
    <text evidence="2 15">Cofactor biosynthesis; FAD biosynthesis; FAD from FMN: step 1/1.</text>
</comment>
<dbReference type="Gene3D" id="3.40.50.620">
    <property type="entry name" value="HUPs"/>
    <property type="match status" value="1"/>
</dbReference>
<evidence type="ECO:0000256" key="11">
    <source>
        <dbReference type="ARBA" id="ARBA00022840"/>
    </source>
</evidence>
<dbReference type="InterPro" id="IPR015865">
    <property type="entry name" value="Riboflavin_kinase_bac/euk"/>
</dbReference>
<dbReference type="InterPro" id="IPR023468">
    <property type="entry name" value="Riboflavin_kinase"/>
</dbReference>
<evidence type="ECO:0000256" key="3">
    <source>
        <dbReference type="ARBA" id="ARBA00005201"/>
    </source>
</evidence>
<keyword evidence="10 15" id="KW-0274">FAD</keyword>
<evidence type="ECO:0000256" key="1">
    <source>
        <dbReference type="ARBA" id="ARBA00002121"/>
    </source>
</evidence>